<sequence length="144" mass="16115">MTISLLYPFPDVFLLLKEFATVDVGKPRRQHKGRNIRSMRLRKPRKSVLSPVQYIGTASVEQRPTRALRISMAGPETSSVLLSCHKSTRTSTFATKTSPKDLRVYNAGYLLSLSRRCSSGGFGPGKSHALSSMIRFFVVHPPRH</sequence>
<name>A0A9P3FY97_9APHY</name>
<protein>
    <submittedName>
        <fullName evidence="1">Uncharacterized protein</fullName>
    </submittedName>
</protein>
<reference evidence="1 2" key="1">
    <citation type="submission" date="2021-08" db="EMBL/GenBank/DDBJ databases">
        <title>Draft Genome Sequence of Phanerochaete sordida strain YK-624.</title>
        <authorList>
            <person name="Mori T."/>
            <person name="Dohra H."/>
            <person name="Suzuki T."/>
            <person name="Kawagishi H."/>
            <person name="Hirai H."/>
        </authorList>
    </citation>
    <scope>NUCLEOTIDE SEQUENCE [LARGE SCALE GENOMIC DNA]</scope>
    <source>
        <strain evidence="1 2">YK-624</strain>
    </source>
</reference>
<accession>A0A9P3FY97</accession>
<gene>
    <name evidence="1" type="ORF">PsYK624_008640</name>
</gene>
<dbReference type="Proteomes" id="UP000703269">
    <property type="component" value="Unassembled WGS sequence"/>
</dbReference>
<proteinExistence type="predicted"/>
<evidence type="ECO:0000313" key="1">
    <source>
        <dbReference type="EMBL" id="GJE84788.1"/>
    </source>
</evidence>
<evidence type="ECO:0000313" key="2">
    <source>
        <dbReference type="Proteomes" id="UP000703269"/>
    </source>
</evidence>
<keyword evidence="2" id="KW-1185">Reference proteome</keyword>
<dbReference type="AlphaFoldDB" id="A0A9P3FY97"/>
<organism evidence="1 2">
    <name type="scientific">Phanerochaete sordida</name>
    <dbReference type="NCBI Taxonomy" id="48140"/>
    <lineage>
        <taxon>Eukaryota</taxon>
        <taxon>Fungi</taxon>
        <taxon>Dikarya</taxon>
        <taxon>Basidiomycota</taxon>
        <taxon>Agaricomycotina</taxon>
        <taxon>Agaricomycetes</taxon>
        <taxon>Polyporales</taxon>
        <taxon>Phanerochaetaceae</taxon>
        <taxon>Phanerochaete</taxon>
    </lineage>
</organism>
<dbReference type="EMBL" id="BPQB01000001">
    <property type="protein sequence ID" value="GJE84788.1"/>
    <property type="molecule type" value="Genomic_DNA"/>
</dbReference>
<comment type="caution">
    <text evidence="1">The sequence shown here is derived from an EMBL/GenBank/DDBJ whole genome shotgun (WGS) entry which is preliminary data.</text>
</comment>